<organism evidence="1 2">
    <name type="scientific">Fulvimarina pelagi HTCC2506</name>
    <dbReference type="NCBI Taxonomy" id="314231"/>
    <lineage>
        <taxon>Bacteria</taxon>
        <taxon>Pseudomonadati</taxon>
        <taxon>Pseudomonadota</taxon>
        <taxon>Alphaproteobacteria</taxon>
        <taxon>Hyphomicrobiales</taxon>
        <taxon>Aurantimonadaceae</taxon>
        <taxon>Fulvimarina</taxon>
    </lineage>
</organism>
<dbReference type="AlphaFoldDB" id="Q0FZW9"/>
<evidence type="ECO:0000313" key="2">
    <source>
        <dbReference type="Proteomes" id="UP000004310"/>
    </source>
</evidence>
<proteinExistence type="predicted"/>
<sequence>MEVEKESIILAGSGRADILWDQVADIVKRYRRFEPTGLFQMSFKL</sequence>
<keyword evidence="2" id="KW-1185">Reference proteome</keyword>
<evidence type="ECO:0000313" key="1">
    <source>
        <dbReference type="EMBL" id="EAU40472.1"/>
    </source>
</evidence>
<dbReference type="Proteomes" id="UP000004310">
    <property type="component" value="Unassembled WGS sequence"/>
</dbReference>
<protein>
    <submittedName>
        <fullName evidence="1">Uncharacterized protein</fullName>
    </submittedName>
</protein>
<reference evidence="1 2" key="1">
    <citation type="journal article" date="2010" name="J. Bacteriol.">
        <title>Genome sequence of Fulvimarina pelagi HTCC2506T, a Mn(II)-oxidizing alphaproteobacterium possessing an aerobic anoxygenic photosynthetic gene cluster and Xanthorhodopsin.</title>
        <authorList>
            <person name="Kang I."/>
            <person name="Oh H.M."/>
            <person name="Lim S.I."/>
            <person name="Ferriera S."/>
            <person name="Giovannoni S.J."/>
            <person name="Cho J.C."/>
        </authorList>
    </citation>
    <scope>NUCLEOTIDE SEQUENCE [LARGE SCALE GENOMIC DNA]</scope>
    <source>
        <strain evidence="1 2">HTCC2506</strain>
    </source>
</reference>
<name>Q0FZW9_9HYPH</name>
<dbReference type="HOGENOM" id="CLU_3200169_0_0_5"/>
<gene>
    <name evidence="1" type="ORF">FP2506_04566</name>
</gene>
<dbReference type="EMBL" id="AATP01000007">
    <property type="protein sequence ID" value="EAU40472.1"/>
    <property type="molecule type" value="Genomic_DNA"/>
</dbReference>
<comment type="caution">
    <text evidence="1">The sequence shown here is derived from an EMBL/GenBank/DDBJ whole genome shotgun (WGS) entry which is preliminary data.</text>
</comment>
<accession>Q0FZW9</accession>